<dbReference type="InterPro" id="IPR051906">
    <property type="entry name" value="TolC-like"/>
</dbReference>
<evidence type="ECO:0000256" key="3">
    <source>
        <dbReference type="ARBA" id="ARBA00022448"/>
    </source>
</evidence>
<reference evidence="11" key="1">
    <citation type="journal article" date="2019" name="Int. J. Syst. Evol. Microbiol.">
        <title>The Global Catalogue of Microorganisms (GCM) 10K type strain sequencing project: providing services to taxonomists for standard genome sequencing and annotation.</title>
        <authorList>
            <consortium name="The Broad Institute Genomics Platform"/>
            <consortium name="The Broad Institute Genome Sequencing Center for Infectious Disease"/>
            <person name="Wu L."/>
            <person name="Ma J."/>
        </authorList>
    </citation>
    <scope>NUCLEOTIDE SEQUENCE [LARGE SCALE GENOMIC DNA]</scope>
    <source>
        <strain evidence="11">CECT 7649</strain>
    </source>
</reference>
<evidence type="ECO:0000256" key="7">
    <source>
        <dbReference type="ARBA" id="ARBA00023237"/>
    </source>
</evidence>
<evidence type="ECO:0000313" key="11">
    <source>
        <dbReference type="Proteomes" id="UP001597051"/>
    </source>
</evidence>
<dbReference type="InterPro" id="IPR003423">
    <property type="entry name" value="OMP_efflux"/>
</dbReference>
<protein>
    <submittedName>
        <fullName evidence="10">TolC family protein</fullName>
    </submittedName>
</protein>
<evidence type="ECO:0000256" key="4">
    <source>
        <dbReference type="ARBA" id="ARBA00022452"/>
    </source>
</evidence>
<keyword evidence="9" id="KW-0732">Signal</keyword>
<dbReference type="PANTHER" id="PTHR30026">
    <property type="entry name" value="OUTER MEMBRANE PROTEIN TOLC"/>
    <property type="match status" value="1"/>
</dbReference>
<keyword evidence="4" id="KW-1134">Transmembrane beta strand</keyword>
<dbReference type="EMBL" id="JBHTIZ010000026">
    <property type="protein sequence ID" value="MFD0984894.1"/>
    <property type="molecule type" value="Genomic_DNA"/>
</dbReference>
<organism evidence="10 11">
    <name type="scientific">Flavobacterium myungsuense</name>
    <dbReference type="NCBI Taxonomy" id="651823"/>
    <lineage>
        <taxon>Bacteria</taxon>
        <taxon>Pseudomonadati</taxon>
        <taxon>Bacteroidota</taxon>
        <taxon>Flavobacteriia</taxon>
        <taxon>Flavobacteriales</taxon>
        <taxon>Flavobacteriaceae</taxon>
        <taxon>Flavobacterium</taxon>
    </lineage>
</organism>
<evidence type="ECO:0000256" key="8">
    <source>
        <dbReference type="SAM" id="Coils"/>
    </source>
</evidence>
<evidence type="ECO:0000313" key="10">
    <source>
        <dbReference type="EMBL" id="MFD0984894.1"/>
    </source>
</evidence>
<keyword evidence="6" id="KW-0472">Membrane</keyword>
<evidence type="ECO:0000256" key="9">
    <source>
        <dbReference type="SAM" id="SignalP"/>
    </source>
</evidence>
<gene>
    <name evidence="10" type="ORF">ACFQ0S_10465</name>
</gene>
<keyword evidence="11" id="KW-1185">Reference proteome</keyword>
<comment type="similarity">
    <text evidence="2">Belongs to the outer membrane factor (OMF) (TC 1.B.17) family.</text>
</comment>
<keyword evidence="7" id="KW-0998">Cell outer membrane</keyword>
<dbReference type="Proteomes" id="UP001597051">
    <property type="component" value="Unassembled WGS sequence"/>
</dbReference>
<dbReference type="RefSeq" id="WP_379757320.1">
    <property type="nucleotide sequence ID" value="NZ_JBHSYB010000027.1"/>
</dbReference>
<feature type="signal peptide" evidence="9">
    <location>
        <begin position="1"/>
        <end position="19"/>
    </location>
</feature>
<feature type="coiled-coil region" evidence="8">
    <location>
        <begin position="170"/>
        <end position="221"/>
    </location>
</feature>
<dbReference type="PANTHER" id="PTHR30026:SF20">
    <property type="entry name" value="OUTER MEMBRANE PROTEIN TOLC"/>
    <property type="match status" value="1"/>
</dbReference>
<accession>A0ABW3J3J3</accession>
<proteinExistence type="inferred from homology"/>
<dbReference type="SUPFAM" id="SSF56954">
    <property type="entry name" value="Outer membrane efflux proteins (OEP)"/>
    <property type="match status" value="1"/>
</dbReference>
<keyword evidence="3" id="KW-0813">Transport</keyword>
<dbReference type="Gene3D" id="1.20.1600.10">
    <property type="entry name" value="Outer membrane efflux proteins (OEP)"/>
    <property type="match status" value="1"/>
</dbReference>
<evidence type="ECO:0000256" key="5">
    <source>
        <dbReference type="ARBA" id="ARBA00022692"/>
    </source>
</evidence>
<sequence>MKNKIIIIILFLIASTLSAQDKKQDSYSFNLKEAIDHALQNNYSVINANRDIDSAKEKKWETTAAGLPQISGSVGYLKNFDFTLQGVSGNAFNPTGNPNDIALFAFGTRQSMNSGLTLSQLIFDGSYIVALQASKTYLKFYENAKQKTNLEIREMVVNAYGNVLLAEESISILEKNKATLSKTLADTQETYKNGLIEEENVEQLQITLASINSNLSNTKRLLDIANKMLKFSLGIDINAELKLTDKLDNLTVSNLDLALTKNGFEVSNNINYQMASNFQEQRSLELKLQRSKALPSLGAAFNFGYNSFGNDFVFFDSTQKWNKFSNLGVSLNVPIFSSFGRTAKTQQAKIAFEQAKTQLTQTEQQLKLEFERAKSEYDFSIEEYATSKSNLNLAERIEKKQQIKFTEGLSSSFDFSEAQRQLYTAQQNYLQSMVQIINKKATLEKIINKN</sequence>
<name>A0ABW3J3J3_9FLAO</name>
<comment type="subcellular location">
    <subcellularLocation>
        <location evidence="1">Cell outer membrane</location>
    </subcellularLocation>
</comment>
<dbReference type="Pfam" id="PF02321">
    <property type="entry name" value="OEP"/>
    <property type="match status" value="2"/>
</dbReference>
<evidence type="ECO:0000256" key="1">
    <source>
        <dbReference type="ARBA" id="ARBA00004442"/>
    </source>
</evidence>
<feature type="coiled-coil region" evidence="8">
    <location>
        <begin position="345"/>
        <end position="376"/>
    </location>
</feature>
<evidence type="ECO:0000256" key="6">
    <source>
        <dbReference type="ARBA" id="ARBA00023136"/>
    </source>
</evidence>
<evidence type="ECO:0000256" key="2">
    <source>
        <dbReference type="ARBA" id="ARBA00007613"/>
    </source>
</evidence>
<comment type="caution">
    <text evidence="10">The sequence shown here is derived from an EMBL/GenBank/DDBJ whole genome shotgun (WGS) entry which is preliminary data.</text>
</comment>
<feature type="chain" id="PRO_5047462279" evidence="9">
    <location>
        <begin position="20"/>
        <end position="450"/>
    </location>
</feature>
<keyword evidence="8" id="KW-0175">Coiled coil</keyword>
<keyword evidence="5" id="KW-0812">Transmembrane</keyword>